<name>F8NC34_9BACT</name>
<feature type="signal peptide" evidence="1">
    <location>
        <begin position="1"/>
        <end position="18"/>
    </location>
</feature>
<dbReference type="STRING" id="688246.Premu_1588"/>
<sequence>MRTLFLLCLTLLYLSSQAQERKRHYSNDLVQARVYLSVDSVCSGFLMNPAMHAHYINSPLFSSTDDFVAIKGYNTGLFAKNNKWNEADVDSVVTWFGDEEKAMHMTWLPLKVNLCYAGDSADIPGHRVFMMRLFQGKKVSTYMVFDAIRGQRVVYFVPGMTEAHVICKAGGKLTDKRRQTLKAEFSAYPALVSFIETIDAKDLKDKPLLLFQRMDEVISGADH</sequence>
<evidence type="ECO:0000313" key="2">
    <source>
        <dbReference type="EMBL" id="EGN57001.1"/>
    </source>
</evidence>
<dbReference type="RefSeq" id="WP_007574355.1">
    <property type="nucleotide sequence ID" value="NZ_BPTS01000001.1"/>
</dbReference>
<accession>F8NC34</accession>
<dbReference type="OrthoDB" id="9841662at2"/>
<dbReference type="EMBL" id="GL945017">
    <property type="protein sequence ID" value="EGN57001.1"/>
    <property type="molecule type" value="Genomic_DNA"/>
</dbReference>
<dbReference type="HOGENOM" id="CLU_1239242_0_0_10"/>
<feature type="chain" id="PRO_5003375978" evidence="1">
    <location>
        <begin position="19"/>
        <end position="223"/>
    </location>
</feature>
<keyword evidence="3" id="KW-1185">Reference proteome</keyword>
<keyword evidence="1" id="KW-0732">Signal</keyword>
<dbReference type="AlphaFoldDB" id="F8NC34"/>
<protein>
    <submittedName>
        <fullName evidence="2">Uncharacterized protein</fullName>
    </submittedName>
</protein>
<reference evidence="3" key="1">
    <citation type="journal article" date="2011" name="Stand. Genomic Sci.">
        <title>Non-contiguous finished genome sequence of the opportunistic oral pathogen Prevotella multisaccharivorax type strain (PPPA20).</title>
        <authorList>
            <person name="Pati A."/>
            <person name="Gronow S."/>
            <person name="Lu M."/>
            <person name="Lapidus A."/>
            <person name="Nolan M."/>
            <person name="Lucas S."/>
            <person name="Hammon N."/>
            <person name="Deshpande S."/>
            <person name="Cheng J.F."/>
            <person name="Tapia R."/>
            <person name="Han C."/>
            <person name="Goodwin L."/>
            <person name="Pitluck S."/>
            <person name="Liolios K."/>
            <person name="Pagani I."/>
            <person name="Mavromatis K."/>
            <person name="Mikhailova N."/>
            <person name="Huntemann M."/>
            <person name="Chen A."/>
            <person name="Palaniappan K."/>
            <person name="Land M."/>
            <person name="Hauser L."/>
            <person name="Detter J.C."/>
            <person name="Brambilla E.M."/>
            <person name="Rohde M."/>
            <person name="Goker M."/>
            <person name="Woyke T."/>
            <person name="Bristow J."/>
            <person name="Eisen J.A."/>
            <person name="Markowitz V."/>
            <person name="Hugenholtz P."/>
            <person name="Kyrpides N.C."/>
            <person name="Klenk H.P."/>
            <person name="Ivanova N."/>
        </authorList>
    </citation>
    <scope>NUCLEOTIDE SEQUENCE [LARGE SCALE GENOMIC DNA]</scope>
    <source>
        <strain evidence="3">DSM 17128</strain>
    </source>
</reference>
<proteinExistence type="predicted"/>
<organism evidence="2 3">
    <name type="scientific">Hallella multisaccharivorax DSM 17128</name>
    <dbReference type="NCBI Taxonomy" id="688246"/>
    <lineage>
        <taxon>Bacteria</taxon>
        <taxon>Pseudomonadati</taxon>
        <taxon>Bacteroidota</taxon>
        <taxon>Bacteroidia</taxon>
        <taxon>Bacteroidales</taxon>
        <taxon>Prevotellaceae</taxon>
        <taxon>Hallella</taxon>
    </lineage>
</organism>
<evidence type="ECO:0000256" key="1">
    <source>
        <dbReference type="SAM" id="SignalP"/>
    </source>
</evidence>
<evidence type="ECO:0000313" key="3">
    <source>
        <dbReference type="Proteomes" id="UP000002772"/>
    </source>
</evidence>
<dbReference type="Proteomes" id="UP000002772">
    <property type="component" value="Unassembled WGS sequence"/>
</dbReference>
<gene>
    <name evidence="2" type="ORF">Premu_1588</name>
</gene>